<sequence length="61" mass="7422">MQKSKKLINRNIYILKYKKNKISNNYNIIIMSYSENIFNFLLEVLFLIKESRIVQICITFM</sequence>
<dbReference type="Proteomes" id="UP000030690">
    <property type="component" value="Unassembled WGS sequence"/>
</dbReference>
<evidence type="ECO:0000313" key="1">
    <source>
        <dbReference type="EMBL" id="ETW16878.1"/>
    </source>
</evidence>
<evidence type="ECO:0000313" key="2">
    <source>
        <dbReference type="Proteomes" id="UP000030690"/>
    </source>
</evidence>
<proteinExistence type="predicted"/>
<organism evidence="1 2">
    <name type="scientific">Plasmodium falciparum Vietnam Oak-Knoll</name>
    <name type="common">FVO</name>
    <dbReference type="NCBI Taxonomy" id="1036723"/>
    <lineage>
        <taxon>Eukaryota</taxon>
        <taxon>Sar</taxon>
        <taxon>Alveolata</taxon>
        <taxon>Apicomplexa</taxon>
        <taxon>Aconoidasida</taxon>
        <taxon>Haemosporida</taxon>
        <taxon>Plasmodiidae</taxon>
        <taxon>Plasmodium</taxon>
        <taxon>Plasmodium (Laverania)</taxon>
    </lineage>
</organism>
<reference evidence="1 2" key="2">
    <citation type="submission" date="2013-02" db="EMBL/GenBank/DDBJ databases">
        <title>The Genome Sequence of Plasmodium falciparum Vietnam Oak-Knoll (FVO).</title>
        <authorList>
            <consortium name="The Broad Institute Genome Sequencing Platform"/>
            <consortium name="The Broad Institute Genome Sequencing Center for Infectious Disease"/>
            <person name="Neafsey D."/>
            <person name="Cheeseman I."/>
            <person name="Volkman S."/>
            <person name="Adams J."/>
            <person name="Walker B."/>
            <person name="Young S.K."/>
            <person name="Zeng Q."/>
            <person name="Gargeya S."/>
            <person name="Fitzgerald M."/>
            <person name="Haas B."/>
            <person name="Abouelleil A."/>
            <person name="Alvarado L."/>
            <person name="Arachchi H.M."/>
            <person name="Berlin A.M."/>
            <person name="Chapman S.B."/>
            <person name="Dewar J."/>
            <person name="Goldberg J."/>
            <person name="Griggs A."/>
            <person name="Gujja S."/>
            <person name="Hansen M."/>
            <person name="Howarth C."/>
            <person name="Imamovic A."/>
            <person name="Larimer J."/>
            <person name="McCowan C."/>
            <person name="Murphy C."/>
            <person name="Neiman D."/>
            <person name="Pearson M."/>
            <person name="Priest M."/>
            <person name="Roberts A."/>
            <person name="Saif S."/>
            <person name="Shea T."/>
            <person name="Sisk P."/>
            <person name="Sykes S."/>
            <person name="Wortman J."/>
            <person name="Nusbaum C."/>
            <person name="Birren B."/>
        </authorList>
    </citation>
    <scope>NUCLEOTIDE SEQUENCE [LARGE SCALE GENOMIC DNA]</scope>
    <source>
        <strain evidence="2">Vietnam Oak-Knoll (FVO)</strain>
    </source>
</reference>
<gene>
    <name evidence="1" type="ORF">PFFVO_04143</name>
</gene>
<reference evidence="1 2" key="1">
    <citation type="submission" date="2013-02" db="EMBL/GenBank/DDBJ databases">
        <title>The Genome Annotation of Plasmodium falciparum Vietnam Oak-Knoll (FVO).</title>
        <authorList>
            <consortium name="The Broad Institute Genome Sequencing Platform"/>
            <consortium name="The Broad Institute Genome Sequencing Center for Infectious Disease"/>
            <person name="Neafsey D."/>
            <person name="Hoffman S."/>
            <person name="Volkman S."/>
            <person name="Rosenthal P."/>
            <person name="Walker B."/>
            <person name="Young S.K."/>
            <person name="Zeng Q."/>
            <person name="Gargeya S."/>
            <person name="Fitzgerald M."/>
            <person name="Haas B."/>
            <person name="Abouelleil A."/>
            <person name="Allen A.W."/>
            <person name="Alvarado L."/>
            <person name="Arachchi H.M."/>
            <person name="Berlin A.M."/>
            <person name="Chapman S.B."/>
            <person name="Gainer-Dewar J."/>
            <person name="Goldberg J."/>
            <person name="Griggs A."/>
            <person name="Gujja S."/>
            <person name="Hansen M."/>
            <person name="Howarth C."/>
            <person name="Imamovic A."/>
            <person name="Ireland A."/>
            <person name="Larimer J."/>
            <person name="McCowan C."/>
            <person name="Murphy C."/>
            <person name="Pearson M."/>
            <person name="Poon T.W."/>
            <person name="Priest M."/>
            <person name="Roberts A."/>
            <person name="Saif S."/>
            <person name="Shea T."/>
            <person name="Sisk P."/>
            <person name="Sykes S."/>
            <person name="Wortman J."/>
            <person name="Nusbaum C."/>
            <person name="Birren B."/>
        </authorList>
    </citation>
    <scope>NUCLEOTIDE SEQUENCE [LARGE SCALE GENOMIC DNA]</scope>
    <source>
        <strain evidence="2">Vietnam Oak-Knoll (FVO)</strain>
    </source>
</reference>
<name>A0A024V1J8_PLAFA</name>
<accession>A0A024V1J8</accession>
<dbReference type="AlphaFoldDB" id="A0A024V1J8"/>
<dbReference type="EMBL" id="KI925136">
    <property type="protein sequence ID" value="ETW16878.1"/>
    <property type="molecule type" value="Genomic_DNA"/>
</dbReference>
<protein>
    <submittedName>
        <fullName evidence="1">Uncharacterized protein</fullName>
    </submittedName>
</protein>